<keyword evidence="3" id="KW-1185">Reference proteome</keyword>
<accession>A0A1I4Z686</accession>
<dbReference type="RefSeq" id="WP_074795234.1">
    <property type="nucleotide sequence ID" value="NZ_FOVJ01000001.1"/>
</dbReference>
<organism evidence="2 3">
    <name type="scientific">Nitrosospira briensis</name>
    <dbReference type="NCBI Taxonomy" id="35799"/>
    <lineage>
        <taxon>Bacteria</taxon>
        <taxon>Pseudomonadati</taxon>
        <taxon>Pseudomonadota</taxon>
        <taxon>Betaproteobacteria</taxon>
        <taxon>Nitrosomonadales</taxon>
        <taxon>Nitrosomonadaceae</taxon>
        <taxon>Nitrosospira</taxon>
    </lineage>
</organism>
<evidence type="ECO:0000313" key="3">
    <source>
        <dbReference type="Proteomes" id="UP000183107"/>
    </source>
</evidence>
<evidence type="ECO:0000313" key="2">
    <source>
        <dbReference type="EMBL" id="SFN45708.1"/>
    </source>
</evidence>
<dbReference type="EMBL" id="FOVJ01000001">
    <property type="protein sequence ID" value="SFN45708.1"/>
    <property type="molecule type" value="Genomic_DNA"/>
</dbReference>
<dbReference type="Proteomes" id="UP000183107">
    <property type="component" value="Unassembled WGS sequence"/>
</dbReference>
<feature type="signal peptide" evidence="1">
    <location>
        <begin position="1"/>
        <end position="26"/>
    </location>
</feature>
<gene>
    <name evidence="2" type="ORF">SAMN05216386_1049</name>
</gene>
<keyword evidence="1" id="KW-0732">Signal</keyword>
<dbReference type="AlphaFoldDB" id="A0A1I4Z686"/>
<proteinExistence type="predicted"/>
<sequence length="292" mass="31551">MKNRFSPTTFILPVSLILFLPVGASAGDSCRNILADGFYKEYAKSNVQRRDRSMYADLCSLDFQQASNAIKRVQQTGADQAPGLTYGLYNLDEVDVDAGGNPKVGSPVPDVSEEKFGQWKSGYCSKSSPADSSQAAEFLMQKTVGGSTSSPAPAVDSWAACKKKQQGLTCWAAPAPASSGGQNEEFLLNVNWTKTGSSQSRTPPEIKYSFLTRGAVSKFEGAPAKRILPADYKLRAGTLQIPVVRPADTGVFASLKVNHGGTEHSCKVFVPGERDFTLSEPFLNRLKFRYPG</sequence>
<protein>
    <submittedName>
        <fullName evidence="2">Uncharacterized protein</fullName>
    </submittedName>
</protein>
<dbReference type="OrthoDB" id="8560623at2"/>
<reference evidence="3" key="1">
    <citation type="submission" date="2016-10" db="EMBL/GenBank/DDBJ databases">
        <authorList>
            <person name="Varghese N."/>
        </authorList>
    </citation>
    <scope>NUCLEOTIDE SEQUENCE [LARGE SCALE GENOMIC DNA]</scope>
    <source>
        <strain evidence="3">Nsp8</strain>
    </source>
</reference>
<name>A0A1I4Z686_9PROT</name>
<feature type="chain" id="PRO_5010318703" evidence="1">
    <location>
        <begin position="27"/>
        <end position="292"/>
    </location>
</feature>
<evidence type="ECO:0000256" key="1">
    <source>
        <dbReference type="SAM" id="SignalP"/>
    </source>
</evidence>